<gene>
    <name evidence="2" type="ORF">LENED_007237</name>
</gene>
<feature type="compositionally biased region" description="Low complexity" evidence="1">
    <location>
        <begin position="90"/>
        <end position="105"/>
    </location>
</feature>
<dbReference type="AlphaFoldDB" id="A0A1Q3EE20"/>
<organism evidence="2 3">
    <name type="scientific">Lentinula edodes</name>
    <name type="common">Shiitake mushroom</name>
    <name type="synonym">Lentinus edodes</name>
    <dbReference type="NCBI Taxonomy" id="5353"/>
    <lineage>
        <taxon>Eukaryota</taxon>
        <taxon>Fungi</taxon>
        <taxon>Dikarya</taxon>
        <taxon>Basidiomycota</taxon>
        <taxon>Agaricomycotina</taxon>
        <taxon>Agaricomycetes</taxon>
        <taxon>Agaricomycetidae</taxon>
        <taxon>Agaricales</taxon>
        <taxon>Marasmiineae</taxon>
        <taxon>Omphalotaceae</taxon>
        <taxon>Lentinula</taxon>
    </lineage>
</organism>
<dbReference type="Proteomes" id="UP000188533">
    <property type="component" value="Unassembled WGS sequence"/>
</dbReference>
<keyword evidence="3" id="KW-1185">Reference proteome</keyword>
<feature type="region of interest" description="Disordered" evidence="1">
    <location>
        <begin position="39"/>
        <end position="68"/>
    </location>
</feature>
<reference evidence="2 3" key="2">
    <citation type="submission" date="2017-02" db="EMBL/GenBank/DDBJ databases">
        <title>A genome survey and senescence transcriptome analysis in Lentinula edodes.</title>
        <authorList>
            <person name="Sakamoto Y."/>
            <person name="Nakade K."/>
            <person name="Sato S."/>
            <person name="Yoshida Y."/>
            <person name="Miyazaki K."/>
            <person name="Natsume S."/>
            <person name="Konno N."/>
        </authorList>
    </citation>
    <scope>NUCLEOTIDE SEQUENCE [LARGE SCALE GENOMIC DNA]</scope>
    <source>
        <strain evidence="2 3">NBRC 111202</strain>
    </source>
</reference>
<reference evidence="2 3" key="1">
    <citation type="submission" date="2016-08" db="EMBL/GenBank/DDBJ databases">
        <authorList>
            <consortium name="Lentinula edodes genome sequencing consortium"/>
            <person name="Sakamoto Y."/>
            <person name="Nakade K."/>
            <person name="Sato S."/>
            <person name="Yoshida Y."/>
            <person name="Miyazaki K."/>
            <person name="Natsume S."/>
            <person name="Konno N."/>
        </authorList>
    </citation>
    <scope>NUCLEOTIDE SEQUENCE [LARGE SCALE GENOMIC DNA]</scope>
    <source>
        <strain evidence="2 3">NBRC 111202</strain>
    </source>
</reference>
<name>A0A1Q3EE20_LENED</name>
<feature type="compositionally biased region" description="Polar residues" evidence="1">
    <location>
        <begin position="106"/>
        <end position="121"/>
    </location>
</feature>
<protein>
    <submittedName>
        <fullName evidence="2">Uncharacterized protein</fullName>
    </submittedName>
</protein>
<sequence length="206" mass="22390">MLPRIRLAASLPRGLSRDNAALATVTNALPVRLVEREPTRHFQGSMPPPNSPHLANGSGNGSDTGNNTEIATESYTITTTSATATATSTFTTSIPTSTPATETAIQSSSTPSLPVGSLSQTQEDDSRPLVGCWERKKFHAIDLWHSCVHIMRTTLISSIPQEYDKHHLPLGHLISSLKVKMLELSGGLFAQNYHKTHLRNYSMNFA</sequence>
<accession>A0A1Q3EE20</accession>
<feature type="region of interest" description="Disordered" evidence="1">
    <location>
        <begin position="90"/>
        <end position="126"/>
    </location>
</feature>
<evidence type="ECO:0000313" key="2">
    <source>
        <dbReference type="EMBL" id="GAW05384.1"/>
    </source>
</evidence>
<proteinExistence type="predicted"/>
<evidence type="ECO:0000313" key="3">
    <source>
        <dbReference type="Proteomes" id="UP000188533"/>
    </source>
</evidence>
<evidence type="ECO:0000256" key="1">
    <source>
        <dbReference type="SAM" id="MobiDB-lite"/>
    </source>
</evidence>
<dbReference type="EMBL" id="BDGU01000246">
    <property type="protein sequence ID" value="GAW05384.1"/>
    <property type="molecule type" value="Genomic_DNA"/>
</dbReference>
<comment type="caution">
    <text evidence="2">The sequence shown here is derived from an EMBL/GenBank/DDBJ whole genome shotgun (WGS) entry which is preliminary data.</text>
</comment>